<evidence type="ECO:0000313" key="8">
    <source>
        <dbReference type="Proteomes" id="UP000295122"/>
    </source>
</evidence>
<dbReference type="PANTHER" id="PTHR48097">
    <property type="entry name" value="L-THREONINE ALDOLASE-RELATED"/>
    <property type="match status" value="1"/>
</dbReference>
<comment type="similarity">
    <text evidence="2 5">Belongs to the threonine aldolase family.</text>
</comment>
<dbReference type="Pfam" id="PF01212">
    <property type="entry name" value="Beta_elim_lyase"/>
    <property type="match status" value="1"/>
</dbReference>
<dbReference type="Gene3D" id="3.40.640.10">
    <property type="entry name" value="Type I PLP-dependent aspartate aminotransferase-like (Major domain)"/>
    <property type="match status" value="1"/>
</dbReference>
<evidence type="ECO:0000259" key="6">
    <source>
        <dbReference type="Pfam" id="PF01212"/>
    </source>
</evidence>
<evidence type="ECO:0000256" key="1">
    <source>
        <dbReference type="ARBA" id="ARBA00001933"/>
    </source>
</evidence>
<proteinExistence type="inferred from homology"/>
<accession>A0A4V3DYT3</accession>
<evidence type="ECO:0000256" key="5">
    <source>
        <dbReference type="PIRNR" id="PIRNR038940"/>
    </source>
</evidence>
<name>A0A4V3DYT3_9HYPH</name>
<dbReference type="EC" id="4.1.2.48" evidence="5"/>
<organism evidence="7 8">
    <name type="scientific">Enterovirga rhinocerotis</name>
    <dbReference type="NCBI Taxonomy" id="1339210"/>
    <lineage>
        <taxon>Bacteria</taxon>
        <taxon>Pseudomonadati</taxon>
        <taxon>Pseudomonadota</taxon>
        <taxon>Alphaproteobacteria</taxon>
        <taxon>Hyphomicrobiales</taxon>
        <taxon>Methylobacteriaceae</taxon>
        <taxon>Enterovirga</taxon>
    </lineage>
</organism>
<dbReference type="Gene3D" id="3.90.1150.10">
    <property type="entry name" value="Aspartate Aminotransferase, domain 1"/>
    <property type="match status" value="1"/>
</dbReference>
<comment type="cofactor">
    <cofactor evidence="1 5">
        <name>pyridoxal 5'-phosphate</name>
        <dbReference type="ChEBI" id="CHEBI:597326"/>
    </cofactor>
</comment>
<dbReference type="SUPFAM" id="SSF53383">
    <property type="entry name" value="PLP-dependent transferases"/>
    <property type="match status" value="1"/>
</dbReference>
<keyword evidence="4 5" id="KW-0663">Pyridoxal phosphate</keyword>
<sequence length="357" mass="37334">MDLNFASDNIEGASAPVLDAVLRANAGPAPAYGADPWTARVESRFAAMFEREVAVFPVATGTVANALSIAASVSPWGSCLCHFESHVIDDECGAPEFYAHGAKLIGLPGTGCKLVAAEVAAAHDALPKAVKQMPPQALSIAQATESGLVYSVSEIAALGEVCRSRQLAFHMDGARFANALVRLGCTPAEMTWKAGIDILSFGATKNGCLAAEAVIVFDPALAASIAYRRKRAGHTFSKARFIAAQLEAYLDGDHWLANARHANAMAERLARGLLALPGVRAAWPAETNSLFAIMPEGLDRALRNAGALYHPWSARALAPEETVNPGEVLVRLVTSFATSEAKVDSLLAAARSAGGAS</sequence>
<comment type="caution">
    <text evidence="7">The sequence shown here is derived from an EMBL/GenBank/DDBJ whole genome shotgun (WGS) entry which is preliminary data.</text>
</comment>
<dbReference type="GO" id="GO:0008732">
    <property type="term" value="F:L-allo-threonine aldolase activity"/>
    <property type="evidence" value="ECO:0007669"/>
    <property type="project" value="RHEA"/>
</dbReference>
<protein>
    <recommendedName>
        <fullName evidence="5">L-threonine aldolase</fullName>
        <ecNumber evidence="5">4.1.2.48</ecNumber>
    </recommendedName>
</protein>
<evidence type="ECO:0000256" key="2">
    <source>
        <dbReference type="ARBA" id="ARBA00006966"/>
    </source>
</evidence>
<dbReference type="InterPro" id="IPR015424">
    <property type="entry name" value="PyrdxlP-dep_Trfase"/>
</dbReference>
<dbReference type="EMBL" id="SNZR01000011">
    <property type="protein sequence ID" value="TDR93869.1"/>
    <property type="molecule type" value="Genomic_DNA"/>
</dbReference>
<comment type="catalytic activity">
    <reaction evidence="5">
        <text>L-threonine = acetaldehyde + glycine</text>
        <dbReference type="Rhea" id="RHEA:19625"/>
        <dbReference type="ChEBI" id="CHEBI:15343"/>
        <dbReference type="ChEBI" id="CHEBI:57305"/>
        <dbReference type="ChEBI" id="CHEBI:57926"/>
        <dbReference type="EC" id="4.1.2.48"/>
    </reaction>
</comment>
<dbReference type="Proteomes" id="UP000295122">
    <property type="component" value="Unassembled WGS sequence"/>
</dbReference>
<reference evidence="7 8" key="1">
    <citation type="submission" date="2019-03" db="EMBL/GenBank/DDBJ databases">
        <title>Genomic Encyclopedia of Type Strains, Phase IV (KMG-IV): sequencing the most valuable type-strain genomes for metagenomic binning, comparative biology and taxonomic classification.</title>
        <authorList>
            <person name="Goeker M."/>
        </authorList>
    </citation>
    <scope>NUCLEOTIDE SEQUENCE [LARGE SCALE GENOMIC DNA]</scope>
    <source>
        <strain evidence="7 8">DSM 25903</strain>
    </source>
</reference>
<evidence type="ECO:0000256" key="3">
    <source>
        <dbReference type="ARBA" id="ARBA00011881"/>
    </source>
</evidence>
<comment type="function">
    <text evidence="5">Catalyzes the cleavage of L-allo-threonine and L-threonine to glycine and acetaldehyde.</text>
</comment>
<evidence type="ECO:0000313" key="7">
    <source>
        <dbReference type="EMBL" id="TDR93869.1"/>
    </source>
</evidence>
<dbReference type="InterPro" id="IPR001597">
    <property type="entry name" value="ArAA_b-elim_lyase/Thr_aldolase"/>
</dbReference>
<dbReference type="GO" id="GO:0006567">
    <property type="term" value="P:L-threonine catabolic process"/>
    <property type="evidence" value="ECO:0007669"/>
    <property type="project" value="UniProtKB-UniRule"/>
</dbReference>
<keyword evidence="5" id="KW-0456">Lyase</keyword>
<dbReference type="PANTHER" id="PTHR48097:SF5">
    <property type="entry name" value="LOW SPECIFICITY L-THREONINE ALDOLASE"/>
    <property type="match status" value="1"/>
</dbReference>
<comment type="subunit">
    <text evidence="3">Homotetramer.</text>
</comment>
<evidence type="ECO:0000256" key="4">
    <source>
        <dbReference type="ARBA" id="ARBA00022898"/>
    </source>
</evidence>
<dbReference type="InterPro" id="IPR015421">
    <property type="entry name" value="PyrdxlP-dep_Trfase_major"/>
</dbReference>
<comment type="catalytic activity">
    <reaction evidence="5">
        <text>L-allo-threonine = acetaldehyde + glycine</text>
        <dbReference type="Rhea" id="RHEA:26209"/>
        <dbReference type="ChEBI" id="CHEBI:15343"/>
        <dbReference type="ChEBI" id="CHEBI:57305"/>
        <dbReference type="ChEBI" id="CHEBI:58585"/>
        <dbReference type="EC" id="4.1.2.48"/>
    </reaction>
</comment>
<dbReference type="RefSeq" id="WP_425359584.1">
    <property type="nucleotide sequence ID" value="NZ_SNZR01000011.1"/>
</dbReference>
<dbReference type="PIRSF" id="PIRSF038940">
    <property type="entry name" value="Low_specificity_LTA"/>
    <property type="match status" value="1"/>
</dbReference>
<dbReference type="AlphaFoldDB" id="A0A4V3DYT3"/>
<dbReference type="InterPro" id="IPR015422">
    <property type="entry name" value="PyrdxlP-dep_Trfase_small"/>
</dbReference>
<gene>
    <name evidence="7" type="ORF">EV668_1138</name>
</gene>
<feature type="domain" description="Aromatic amino acid beta-eliminating lyase/threonine aldolase" evidence="6">
    <location>
        <begin position="5"/>
        <end position="293"/>
    </location>
</feature>
<dbReference type="InterPro" id="IPR026273">
    <property type="entry name" value="Low_specificity_L-TA_bact"/>
</dbReference>
<keyword evidence="8" id="KW-1185">Reference proteome</keyword>